<dbReference type="PANTHER" id="PTHR28036:SF1">
    <property type="entry name" value="DASH COMPLEX SUBUNIT DAD2"/>
    <property type="match status" value="1"/>
</dbReference>
<keyword evidence="8" id="KW-0132">Cell division</keyword>
<evidence type="ECO:0000256" key="18">
    <source>
        <dbReference type="SAM" id="MobiDB-lite"/>
    </source>
</evidence>
<dbReference type="GO" id="GO:0051301">
    <property type="term" value="P:cell division"/>
    <property type="evidence" value="ECO:0007669"/>
    <property type="project" value="UniProtKB-KW"/>
</dbReference>
<dbReference type="GO" id="GO:0042729">
    <property type="term" value="C:DASH complex"/>
    <property type="evidence" value="ECO:0007669"/>
    <property type="project" value="InterPro"/>
</dbReference>
<evidence type="ECO:0000256" key="14">
    <source>
        <dbReference type="ARBA" id="ARBA00023242"/>
    </source>
</evidence>
<dbReference type="Pfam" id="PF08654">
    <property type="entry name" value="DASH_Dad2"/>
    <property type="match status" value="1"/>
</dbReference>
<evidence type="ECO:0000256" key="4">
    <source>
        <dbReference type="ARBA" id="ARBA00005501"/>
    </source>
</evidence>
<proteinExistence type="inferred from homology"/>
<organism evidence="19 20">
    <name type="scientific">Agrocybe pediades</name>
    <dbReference type="NCBI Taxonomy" id="84607"/>
    <lineage>
        <taxon>Eukaryota</taxon>
        <taxon>Fungi</taxon>
        <taxon>Dikarya</taxon>
        <taxon>Basidiomycota</taxon>
        <taxon>Agaricomycotina</taxon>
        <taxon>Agaricomycetes</taxon>
        <taxon>Agaricomycetidae</taxon>
        <taxon>Agaricales</taxon>
        <taxon>Agaricineae</taxon>
        <taxon>Strophariaceae</taxon>
        <taxon>Agrocybe</taxon>
    </lineage>
</organism>
<evidence type="ECO:0000256" key="11">
    <source>
        <dbReference type="ARBA" id="ARBA00022829"/>
    </source>
</evidence>
<evidence type="ECO:0000256" key="13">
    <source>
        <dbReference type="ARBA" id="ARBA00023212"/>
    </source>
</evidence>
<comment type="similarity">
    <text evidence="4">Belongs to the DASH complex DAD2 family.</text>
</comment>
<evidence type="ECO:0000256" key="12">
    <source>
        <dbReference type="ARBA" id="ARBA00022838"/>
    </source>
</evidence>
<keyword evidence="14" id="KW-0539">Nucleus</keyword>
<comment type="caution">
    <text evidence="19">The sequence shown here is derived from an EMBL/GenBank/DDBJ whole genome shotgun (WGS) entry which is preliminary data.</text>
</comment>
<comment type="subcellular location">
    <subcellularLocation>
        <location evidence="3">Chromosome</location>
        <location evidence="3">Centromere</location>
        <location evidence="3">Kinetochore</location>
    </subcellularLocation>
    <subcellularLocation>
        <location evidence="2">Cytoplasm</location>
        <location evidence="2">Cytoskeleton</location>
        <location evidence="2">Spindle</location>
    </subcellularLocation>
    <subcellularLocation>
        <location evidence="1">Nucleus</location>
    </subcellularLocation>
</comment>
<keyword evidence="20" id="KW-1185">Reference proteome</keyword>
<evidence type="ECO:0000313" key="19">
    <source>
        <dbReference type="EMBL" id="KAF4621394.1"/>
    </source>
</evidence>
<accession>A0A8H4R114</accession>
<dbReference type="GO" id="GO:0000278">
    <property type="term" value="P:mitotic cell cycle"/>
    <property type="evidence" value="ECO:0007669"/>
    <property type="project" value="InterPro"/>
</dbReference>
<keyword evidence="11" id="KW-0159">Chromosome partition</keyword>
<keyword evidence="15" id="KW-0131">Cell cycle</keyword>
<reference evidence="19 20" key="1">
    <citation type="submission" date="2019-12" db="EMBL/GenBank/DDBJ databases">
        <authorList>
            <person name="Floudas D."/>
            <person name="Bentzer J."/>
            <person name="Ahren D."/>
            <person name="Johansson T."/>
            <person name="Persson P."/>
            <person name="Tunlid A."/>
        </authorList>
    </citation>
    <scope>NUCLEOTIDE SEQUENCE [LARGE SCALE GENOMIC DNA]</scope>
    <source>
        <strain evidence="19 20">CBS 102.39</strain>
    </source>
</reference>
<name>A0A8H4R114_9AGAR</name>
<evidence type="ECO:0000256" key="1">
    <source>
        <dbReference type="ARBA" id="ARBA00004123"/>
    </source>
</evidence>
<evidence type="ECO:0000256" key="8">
    <source>
        <dbReference type="ARBA" id="ARBA00022618"/>
    </source>
</evidence>
<keyword evidence="12" id="KW-0995">Kinetochore</keyword>
<evidence type="ECO:0000256" key="2">
    <source>
        <dbReference type="ARBA" id="ARBA00004186"/>
    </source>
</evidence>
<feature type="region of interest" description="Disordered" evidence="18">
    <location>
        <begin position="95"/>
        <end position="114"/>
    </location>
</feature>
<dbReference type="GO" id="GO:1990023">
    <property type="term" value="C:mitotic spindle midzone"/>
    <property type="evidence" value="ECO:0007669"/>
    <property type="project" value="TreeGrafter"/>
</dbReference>
<keyword evidence="7" id="KW-0963">Cytoplasm</keyword>
<dbReference type="InterPro" id="IPR013963">
    <property type="entry name" value="DASH_Dad2"/>
</dbReference>
<gene>
    <name evidence="19" type="ORF">D9613_000529</name>
</gene>
<evidence type="ECO:0000256" key="3">
    <source>
        <dbReference type="ARBA" id="ARBA00004629"/>
    </source>
</evidence>
<keyword evidence="13" id="KW-0206">Cytoskeleton</keyword>
<evidence type="ECO:0000256" key="9">
    <source>
        <dbReference type="ARBA" id="ARBA00022701"/>
    </source>
</evidence>
<keyword evidence="6" id="KW-0158">Chromosome</keyword>
<dbReference type="GO" id="GO:0005874">
    <property type="term" value="C:microtubule"/>
    <property type="evidence" value="ECO:0007669"/>
    <property type="project" value="UniProtKB-KW"/>
</dbReference>
<keyword evidence="16" id="KW-0137">Centromere</keyword>
<dbReference type="GO" id="GO:0044732">
    <property type="term" value="C:mitotic spindle pole body"/>
    <property type="evidence" value="ECO:0007669"/>
    <property type="project" value="TreeGrafter"/>
</dbReference>
<evidence type="ECO:0000256" key="6">
    <source>
        <dbReference type="ARBA" id="ARBA00022454"/>
    </source>
</evidence>
<keyword evidence="9" id="KW-0493">Microtubule</keyword>
<dbReference type="AlphaFoldDB" id="A0A8H4R114"/>
<evidence type="ECO:0000256" key="10">
    <source>
        <dbReference type="ARBA" id="ARBA00022776"/>
    </source>
</evidence>
<sequence length="129" mass="14115">MRHSVLPNRASHAPSSSHAVSSAAATAKLIEKKKEYDAVAALERSSALYYERIAALGEDCEIMANAGEVHGQVLAQWPKMFQILSQFLATRGDVDLEAEGQPSNESPEEGQRLVRIPIDLLQEAQDKTQ</sequence>
<evidence type="ECO:0000256" key="16">
    <source>
        <dbReference type="ARBA" id="ARBA00023328"/>
    </source>
</evidence>
<dbReference type="PANTHER" id="PTHR28036">
    <property type="entry name" value="DASH COMPLEX SUBUNIT DAD2"/>
    <property type="match status" value="1"/>
</dbReference>
<evidence type="ECO:0000256" key="7">
    <source>
        <dbReference type="ARBA" id="ARBA00022490"/>
    </source>
</evidence>
<evidence type="ECO:0000256" key="5">
    <source>
        <dbReference type="ARBA" id="ARBA00020260"/>
    </source>
</evidence>
<evidence type="ECO:0000256" key="15">
    <source>
        <dbReference type="ARBA" id="ARBA00023306"/>
    </source>
</evidence>
<dbReference type="GO" id="GO:0008608">
    <property type="term" value="P:attachment of spindle microtubules to kinetochore"/>
    <property type="evidence" value="ECO:0007669"/>
    <property type="project" value="TreeGrafter"/>
</dbReference>
<dbReference type="EMBL" id="JAACJL010000015">
    <property type="protein sequence ID" value="KAF4621394.1"/>
    <property type="molecule type" value="Genomic_DNA"/>
</dbReference>
<evidence type="ECO:0000256" key="17">
    <source>
        <dbReference type="ARBA" id="ARBA00030568"/>
    </source>
</evidence>
<keyword evidence="10" id="KW-0498">Mitosis</keyword>
<evidence type="ECO:0000313" key="20">
    <source>
        <dbReference type="Proteomes" id="UP000521872"/>
    </source>
</evidence>
<protein>
    <recommendedName>
        <fullName evidence="5">DASH complex subunit DAD2</fullName>
    </recommendedName>
    <alternativeName>
        <fullName evidence="17">Outer kinetochore protein DAD2</fullName>
    </alternativeName>
</protein>
<feature type="compositionally biased region" description="Low complexity" evidence="18">
    <location>
        <begin position="10"/>
        <end position="21"/>
    </location>
</feature>
<feature type="region of interest" description="Disordered" evidence="18">
    <location>
        <begin position="1"/>
        <end position="21"/>
    </location>
</feature>
<dbReference type="Proteomes" id="UP000521872">
    <property type="component" value="Unassembled WGS sequence"/>
</dbReference>